<protein>
    <recommendedName>
        <fullName evidence="3">PCI domain-containing protein</fullName>
    </recommendedName>
</protein>
<dbReference type="OrthoDB" id="10316051at2759"/>
<proteinExistence type="predicted"/>
<keyword evidence="2" id="KW-1185">Reference proteome</keyword>
<evidence type="ECO:0008006" key="3">
    <source>
        <dbReference type="Google" id="ProtNLM"/>
    </source>
</evidence>
<name>A0A9W7LEY6_9STRA</name>
<evidence type="ECO:0000313" key="1">
    <source>
        <dbReference type="EMBL" id="GMI47563.1"/>
    </source>
</evidence>
<accession>A0A9W7LEY6</accession>
<reference evidence="2" key="1">
    <citation type="journal article" date="2023" name="Commun. Biol.">
        <title>Genome analysis of Parmales, the sister group of diatoms, reveals the evolutionary specialization of diatoms from phago-mixotrophs to photoautotrophs.</title>
        <authorList>
            <person name="Ban H."/>
            <person name="Sato S."/>
            <person name="Yoshikawa S."/>
            <person name="Yamada K."/>
            <person name="Nakamura Y."/>
            <person name="Ichinomiya M."/>
            <person name="Sato N."/>
            <person name="Blanc-Mathieu R."/>
            <person name="Endo H."/>
            <person name="Kuwata A."/>
            <person name="Ogata H."/>
        </authorList>
    </citation>
    <scope>NUCLEOTIDE SEQUENCE [LARGE SCALE GENOMIC DNA]</scope>
</reference>
<dbReference type="EMBL" id="BRYA01000350">
    <property type="protein sequence ID" value="GMI47563.1"/>
    <property type="molecule type" value="Genomic_DNA"/>
</dbReference>
<dbReference type="Proteomes" id="UP001165065">
    <property type="component" value="Unassembled WGS sequence"/>
</dbReference>
<dbReference type="AlphaFoldDB" id="A0A9W7LEY6"/>
<organism evidence="1 2">
    <name type="scientific">Triparma columacea</name>
    <dbReference type="NCBI Taxonomy" id="722753"/>
    <lineage>
        <taxon>Eukaryota</taxon>
        <taxon>Sar</taxon>
        <taxon>Stramenopiles</taxon>
        <taxon>Ochrophyta</taxon>
        <taxon>Bolidophyceae</taxon>
        <taxon>Parmales</taxon>
        <taxon>Triparmaceae</taxon>
        <taxon>Triparma</taxon>
    </lineage>
</organism>
<sequence length="189" mass="20554">MSTTLDEIIILSKDANGLALRSLLQTALNSATILHLSPLLHLAPPPSDCPSAPFYELIRIYHDGDVSSFNEWQKRNGKAGVNANFDAKFNIIAFLSYASKQPSPKVPINDLCAHLSLPQDSVESTIRSAIYQGFYSGKISHLGGDGEDYVFGTVTYDFGWKGEEDIQGIVAGLKAVRQRVATVKKGLTV</sequence>
<evidence type="ECO:0000313" key="2">
    <source>
        <dbReference type="Proteomes" id="UP001165065"/>
    </source>
</evidence>
<comment type="caution">
    <text evidence="1">The sequence shown here is derived from an EMBL/GenBank/DDBJ whole genome shotgun (WGS) entry which is preliminary data.</text>
</comment>
<gene>
    <name evidence="1" type="ORF">TrCOL_g2166</name>
</gene>